<dbReference type="SMART" id="SM00353">
    <property type="entry name" value="HLH"/>
    <property type="match status" value="1"/>
</dbReference>
<name>A0A835V4F6_VANPL</name>
<evidence type="ECO:0000256" key="4">
    <source>
        <dbReference type="ARBA" id="ARBA00023163"/>
    </source>
</evidence>
<comment type="similarity">
    <text evidence="2">Belongs to the bHLH protein family.</text>
</comment>
<dbReference type="Pfam" id="PF00010">
    <property type="entry name" value="HLH"/>
    <property type="match status" value="1"/>
</dbReference>
<dbReference type="Proteomes" id="UP000636800">
    <property type="component" value="Chromosome 5"/>
</dbReference>
<feature type="compositionally biased region" description="Basic residues" evidence="6">
    <location>
        <begin position="81"/>
        <end position="90"/>
    </location>
</feature>
<keyword evidence="4" id="KW-0804">Transcription</keyword>
<reference evidence="10 11" key="1">
    <citation type="journal article" date="2020" name="Nat. Food">
        <title>A phased Vanilla planifolia genome enables genetic improvement of flavour and production.</title>
        <authorList>
            <person name="Hasing T."/>
            <person name="Tang H."/>
            <person name="Brym M."/>
            <person name="Khazi F."/>
            <person name="Huang T."/>
            <person name="Chambers A.H."/>
        </authorList>
    </citation>
    <scope>NUCLEOTIDE SEQUENCE [LARGE SCALE GENOMIC DNA]</scope>
    <source>
        <tissue evidence="9">Leaf</tissue>
    </source>
</reference>
<organism evidence="9 11">
    <name type="scientific">Vanilla planifolia</name>
    <name type="common">Vanilla</name>
    <dbReference type="NCBI Taxonomy" id="51239"/>
    <lineage>
        <taxon>Eukaryota</taxon>
        <taxon>Viridiplantae</taxon>
        <taxon>Streptophyta</taxon>
        <taxon>Embryophyta</taxon>
        <taxon>Tracheophyta</taxon>
        <taxon>Spermatophyta</taxon>
        <taxon>Magnoliopsida</taxon>
        <taxon>Liliopsida</taxon>
        <taxon>Asparagales</taxon>
        <taxon>Orchidaceae</taxon>
        <taxon>Vanilloideae</taxon>
        <taxon>Vanilleae</taxon>
        <taxon>Vanilla</taxon>
    </lineage>
</organism>
<dbReference type="EMBL" id="JADCNM010000005">
    <property type="protein sequence ID" value="KAG0483370.1"/>
    <property type="molecule type" value="Genomic_DNA"/>
</dbReference>
<evidence type="ECO:0000313" key="10">
    <source>
        <dbReference type="Proteomes" id="UP000636800"/>
    </source>
</evidence>
<comment type="subcellular location">
    <subcellularLocation>
        <location evidence="1">Nucleus</location>
    </subcellularLocation>
</comment>
<dbReference type="GO" id="GO:0046983">
    <property type="term" value="F:protein dimerization activity"/>
    <property type="evidence" value="ECO:0007669"/>
    <property type="project" value="InterPro"/>
</dbReference>
<evidence type="ECO:0000256" key="6">
    <source>
        <dbReference type="SAM" id="MobiDB-lite"/>
    </source>
</evidence>
<evidence type="ECO:0000256" key="1">
    <source>
        <dbReference type="ARBA" id="ARBA00004123"/>
    </source>
</evidence>
<dbReference type="GO" id="GO:0003700">
    <property type="term" value="F:DNA-binding transcription factor activity"/>
    <property type="evidence" value="ECO:0007669"/>
    <property type="project" value="TreeGrafter"/>
</dbReference>
<evidence type="ECO:0000256" key="5">
    <source>
        <dbReference type="ARBA" id="ARBA00023242"/>
    </source>
</evidence>
<dbReference type="Gene3D" id="4.10.280.10">
    <property type="entry name" value="Helix-loop-helix DNA-binding domain"/>
    <property type="match status" value="1"/>
</dbReference>
<keyword evidence="3" id="KW-0805">Transcription regulation</keyword>
<dbReference type="SUPFAM" id="SSF47459">
    <property type="entry name" value="HLH, helix-loop-helix DNA-binding domain"/>
    <property type="match status" value="1"/>
</dbReference>
<comment type="caution">
    <text evidence="9">The sequence shown here is derived from an EMBL/GenBank/DDBJ whole genome shotgun (WGS) entry which is preliminary data.</text>
</comment>
<dbReference type="AlphaFoldDB" id="A0A835V4F6"/>
<evidence type="ECO:0000313" key="9">
    <source>
        <dbReference type="EMBL" id="KAG0483370.1"/>
    </source>
</evidence>
<dbReference type="PANTHER" id="PTHR12565:SF184">
    <property type="entry name" value="BHLH TRANSCRIPTION FACTOR"/>
    <property type="match status" value="1"/>
</dbReference>
<dbReference type="InterPro" id="IPR024097">
    <property type="entry name" value="bHLH_ZIP_TF"/>
</dbReference>
<evidence type="ECO:0000313" key="11">
    <source>
        <dbReference type="Proteomes" id="UP000639772"/>
    </source>
</evidence>
<evidence type="ECO:0000259" key="7">
    <source>
        <dbReference type="PROSITE" id="PS50888"/>
    </source>
</evidence>
<keyword evidence="5" id="KW-0539">Nucleus</keyword>
<keyword evidence="10" id="KW-1185">Reference proteome</keyword>
<dbReference type="PANTHER" id="PTHR12565">
    <property type="entry name" value="STEROL REGULATORY ELEMENT-BINDING PROTEIN"/>
    <property type="match status" value="1"/>
</dbReference>
<feature type="region of interest" description="Disordered" evidence="6">
    <location>
        <begin position="71"/>
        <end position="98"/>
    </location>
</feature>
<accession>A0A835V4F6</accession>
<feature type="compositionally biased region" description="Basic residues" evidence="6">
    <location>
        <begin position="1"/>
        <end position="11"/>
    </location>
</feature>
<gene>
    <name evidence="9" type="ORF">HPP92_011454</name>
    <name evidence="8" type="ORF">HPP92_011744</name>
</gene>
<feature type="compositionally biased region" description="Low complexity" evidence="6">
    <location>
        <begin position="42"/>
        <end position="55"/>
    </location>
</feature>
<dbReference type="InterPro" id="IPR011598">
    <property type="entry name" value="bHLH_dom"/>
</dbReference>
<dbReference type="EMBL" id="JADCNL010000005">
    <property type="protein sequence ID" value="KAG0480886.1"/>
    <property type="molecule type" value="Genomic_DNA"/>
</dbReference>
<evidence type="ECO:0000256" key="2">
    <source>
        <dbReference type="ARBA" id="ARBA00005510"/>
    </source>
</evidence>
<dbReference type="Proteomes" id="UP000639772">
    <property type="component" value="Unassembled WGS sequence"/>
</dbReference>
<feature type="domain" description="BHLH" evidence="7">
    <location>
        <begin position="116"/>
        <end position="166"/>
    </location>
</feature>
<dbReference type="GO" id="GO:0005634">
    <property type="term" value="C:nucleus"/>
    <property type="evidence" value="ECO:0007669"/>
    <property type="project" value="UniProtKB-SubCell"/>
</dbReference>
<proteinExistence type="inferred from homology"/>
<dbReference type="PROSITE" id="PS50888">
    <property type="entry name" value="BHLH"/>
    <property type="match status" value="1"/>
</dbReference>
<sequence length="278" mass="31103">MTAFFHHHHNNLHPFPFGSSGEMRNDTSSFKSCHGPAHGAVSEPSSPRSRGSSISNLDGCLMDKKMSRHDSLNQSYLKEAKGKRSRKQKRHIEEKEKKALAEPPLGYIHVRAKRGQATDSHSLAERVRREKISERMKVLQGLVPGCQKVAGKALMLDEIINYVQSLQNQIEFLSMKLACVNPMTFDLSGDYNYLVNKEGVNGLSYSMLLEPQPLPSSFIQASLLQAGSVNHGTLEDYHVMTTPPIPFLGHAPIPLPQMGDKKEEHLNYIQLNNVFSFP</sequence>
<evidence type="ECO:0000313" key="8">
    <source>
        <dbReference type="EMBL" id="KAG0480886.1"/>
    </source>
</evidence>
<evidence type="ECO:0000256" key="3">
    <source>
        <dbReference type="ARBA" id="ARBA00023015"/>
    </source>
</evidence>
<feature type="region of interest" description="Disordered" evidence="6">
    <location>
        <begin position="1"/>
        <end position="58"/>
    </location>
</feature>
<dbReference type="InterPro" id="IPR036638">
    <property type="entry name" value="HLH_DNA-bd_sf"/>
</dbReference>
<protein>
    <recommendedName>
        <fullName evidence="7">BHLH domain-containing protein</fullName>
    </recommendedName>
</protein>
<dbReference type="OrthoDB" id="1928604at2759"/>
<dbReference type="FunFam" id="4.10.280.10:FF:000002">
    <property type="entry name" value="Basic helix-loop-helix transcription factor"/>
    <property type="match status" value="1"/>
</dbReference>
<dbReference type="CDD" id="cd18919">
    <property type="entry name" value="bHLH_AtBPE_like"/>
    <property type="match status" value="1"/>
</dbReference>